<dbReference type="Gene3D" id="1.10.10.10">
    <property type="entry name" value="Winged helix-like DNA-binding domain superfamily/Winged helix DNA-binding domain"/>
    <property type="match status" value="1"/>
</dbReference>
<keyword evidence="2" id="KW-0255">Endonuclease</keyword>
<evidence type="ECO:0000313" key="2">
    <source>
        <dbReference type="EMBL" id="MCU6706453.1"/>
    </source>
</evidence>
<feature type="domain" description="HNH nuclease" evidence="1">
    <location>
        <begin position="63"/>
        <end position="113"/>
    </location>
</feature>
<dbReference type="Pfam" id="PF07463">
    <property type="entry name" value="NUMOD4"/>
    <property type="match status" value="1"/>
</dbReference>
<dbReference type="SMART" id="SM00497">
    <property type="entry name" value="IENR1"/>
    <property type="match status" value="1"/>
</dbReference>
<dbReference type="Proteomes" id="UP001208131">
    <property type="component" value="Unassembled WGS sequence"/>
</dbReference>
<dbReference type="InterPro" id="IPR044925">
    <property type="entry name" value="His-Me_finger_sf"/>
</dbReference>
<reference evidence="2 3" key="1">
    <citation type="journal article" date="2021" name="ISME Commun">
        <title>Automated analysis of genomic sequences facilitates high-throughput and comprehensive description of bacteria.</title>
        <authorList>
            <person name="Hitch T.C.A."/>
        </authorList>
    </citation>
    <scope>NUCLEOTIDE SEQUENCE [LARGE SCALE GENOMIC DNA]</scope>
    <source>
        <strain evidence="2 3">Sanger_31</strain>
    </source>
</reference>
<keyword evidence="2" id="KW-0540">Nuclease</keyword>
<dbReference type="InterPro" id="IPR003647">
    <property type="entry name" value="Intron_nuc_1_rpt"/>
</dbReference>
<dbReference type="RefSeq" id="WP_267301600.1">
    <property type="nucleotide sequence ID" value="NZ_JAOQJZ010000012.1"/>
</dbReference>
<dbReference type="EMBL" id="JAOQJZ010000012">
    <property type="protein sequence ID" value="MCU6706453.1"/>
    <property type="molecule type" value="Genomic_DNA"/>
</dbReference>
<dbReference type="InterPro" id="IPR003615">
    <property type="entry name" value="HNH_nuc"/>
</dbReference>
<evidence type="ECO:0000259" key="1">
    <source>
        <dbReference type="SMART" id="SM00507"/>
    </source>
</evidence>
<organism evidence="2 3">
    <name type="scientific">Hominimerdicola aceti</name>
    <dbReference type="NCBI Taxonomy" id="2981726"/>
    <lineage>
        <taxon>Bacteria</taxon>
        <taxon>Bacillati</taxon>
        <taxon>Bacillota</taxon>
        <taxon>Clostridia</taxon>
        <taxon>Eubacteriales</taxon>
        <taxon>Oscillospiraceae</taxon>
        <taxon>Hominimerdicola</taxon>
    </lineage>
</organism>
<dbReference type="Pfam" id="PF13392">
    <property type="entry name" value="HNH_3"/>
    <property type="match status" value="1"/>
</dbReference>
<comment type="caution">
    <text evidence="2">The sequence shown here is derived from an EMBL/GenBank/DDBJ whole genome shotgun (WGS) entry which is preliminary data.</text>
</comment>
<dbReference type="InterPro" id="IPR036388">
    <property type="entry name" value="WH-like_DNA-bd_sf"/>
</dbReference>
<dbReference type="InterPro" id="IPR010902">
    <property type="entry name" value="NUMOD4"/>
</dbReference>
<dbReference type="SUPFAM" id="SSF54060">
    <property type="entry name" value="His-Me finger endonucleases"/>
    <property type="match status" value="1"/>
</dbReference>
<dbReference type="Gene3D" id="3.90.75.20">
    <property type="match status" value="1"/>
</dbReference>
<evidence type="ECO:0000313" key="3">
    <source>
        <dbReference type="Proteomes" id="UP001208131"/>
    </source>
</evidence>
<gene>
    <name evidence="2" type="ORF">OCV57_11035</name>
</gene>
<protein>
    <submittedName>
        <fullName evidence="2">NUMOD4 motif-containing HNH endonuclease</fullName>
    </submittedName>
</protein>
<name>A0AAE3LI43_9FIRM</name>
<accession>A0AAE3LI43</accession>
<dbReference type="GO" id="GO:0004519">
    <property type="term" value="F:endonuclease activity"/>
    <property type="evidence" value="ECO:0007669"/>
    <property type="project" value="UniProtKB-KW"/>
</dbReference>
<sequence>MVEEWRNISGFENYYQVSNLGNVRRIGDYSNQITSWGLENPKILNVRKHSNGYLRVMLSVSGKHYDRYIHRLVATEFCNNPNPGKYTEVNHIDGNKTNNNAINLEWCDRSYNNKHAYIKGLHTTHGCYGNKKMVAQIDIKTNVIVKIYNSVKDASKSVGLKNFTNISACCNYAENPNKYKRPCLSSKGYKWRFATNEMKVGDTID</sequence>
<keyword evidence="3" id="KW-1185">Reference proteome</keyword>
<dbReference type="SMART" id="SM00507">
    <property type="entry name" value="HNHc"/>
    <property type="match status" value="1"/>
</dbReference>
<keyword evidence="2" id="KW-0378">Hydrolase</keyword>
<proteinExistence type="predicted"/>
<dbReference type="AlphaFoldDB" id="A0AAE3LI43"/>
<dbReference type="GO" id="GO:0016788">
    <property type="term" value="F:hydrolase activity, acting on ester bonds"/>
    <property type="evidence" value="ECO:0007669"/>
    <property type="project" value="InterPro"/>
</dbReference>